<dbReference type="InterPro" id="IPR013766">
    <property type="entry name" value="Thioredoxin_domain"/>
</dbReference>
<evidence type="ECO:0000256" key="9">
    <source>
        <dbReference type="SAM" id="MobiDB-lite"/>
    </source>
</evidence>
<feature type="disulfide bond" description="Redox-active" evidence="8">
    <location>
        <begin position="53"/>
        <end position="56"/>
    </location>
</feature>
<dbReference type="EMBL" id="MIQH01000354">
    <property type="protein sequence ID" value="OIR25300.1"/>
    <property type="molecule type" value="Genomic_DNA"/>
</dbReference>
<dbReference type="RefSeq" id="WP_071563627.1">
    <property type="nucleotide sequence ID" value="NZ_CAESAR020000099.1"/>
</dbReference>
<comment type="similarity">
    <text evidence="2">Belongs to the thioredoxin family. DsbA subfamily.</text>
</comment>
<name>A0A1J5TYN4_9GAMM</name>
<evidence type="ECO:0000256" key="5">
    <source>
        <dbReference type="ARBA" id="ARBA00022764"/>
    </source>
</evidence>
<evidence type="ECO:0000256" key="6">
    <source>
        <dbReference type="ARBA" id="ARBA00023157"/>
    </source>
</evidence>
<dbReference type="InterPro" id="IPR001853">
    <property type="entry name" value="DSBA-like_thioredoxin_dom"/>
</dbReference>
<protein>
    <recommendedName>
        <fullName evidence="3">Thiol:disulfide interchange protein DsbA</fullName>
    </recommendedName>
</protein>
<evidence type="ECO:0000256" key="7">
    <source>
        <dbReference type="ARBA" id="ARBA00023284"/>
    </source>
</evidence>
<evidence type="ECO:0000256" key="8">
    <source>
        <dbReference type="PIRSR" id="PIRSR001488-1"/>
    </source>
</evidence>
<dbReference type="GO" id="GO:0042597">
    <property type="term" value="C:periplasmic space"/>
    <property type="evidence" value="ECO:0007669"/>
    <property type="project" value="UniProtKB-SubCell"/>
</dbReference>
<dbReference type="SUPFAM" id="SSF52833">
    <property type="entry name" value="Thioredoxin-like"/>
    <property type="match status" value="1"/>
</dbReference>
<dbReference type="Pfam" id="PF01323">
    <property type="entry name" value="DSBA"/>
    <property type="match status" value="1"/>
</dbReference>
<evidence type="ECO:0000256" key="10">
    <source>
        <dbReference type="SAM" id="SignalP"/>
    </source>
</evidence>
<evidence type="ECO:0000256" key="4">
    <source>
        <dbReference type="ARBA" id="ARBA00022729"/>
    </source>
</evidence>
<evidence type="ECO:0000313" key="13">
    <source>
        <dbReference type="Proteomes" id="UP000182798"/>
    </source>
</evidence>
<dbReference type="AlphaFoldDB" id="A0A1J5TYN4"/>
<reference evidence="13" key="1">
    <citation type="submission" date="2016-09" db="EMBL/GenBank/DDBJ databases">
        <title>Genome Sequence of Bathymodiolus thermophilus sulfur-oxidizing gill endosymbiont.</title>
        <authorList>
            <person name="Ponnudurai R."/>
            <person name="Kleiner M."/>
            <person name="Sayavedra L."/>
            <person name="Thuermer A."/>
            <person name="Felbeck H."/>
            <person name="Schlueter R."/>
            <person name="Schweder T."/>
            <person name="Markert S."/>
        </authorList>
    </citation>
    <scope>NUCLEOTIDE SEQUENCE [LARGE SCALE GENOMIC DNA]</scope>
    <source>
        <strain evidence="13">BAT/CrabSpa'14</strain>
    </source>
</reference>
<dbReference type="InterPro" id="IPR036249">
    <property type="entry name" value="Thioredoxin-like_sf"/>
</dbReference>
<proteinExistence type="inferred from homology"/>
<dbReference type="PIRSF" id="PIRSF001488">
    <property type="entry name" value="Tdi_protein"/>
    <property type="match status" value="1"/>
</dbReference>
<accession>A0A1J5TYN4</accession>
<dbReference type="GO" id="GO:0016491">
    <property type="term" value="F:oxidoreductase activity"/>
    <property type="evidence" value="ECO:0007669"/>
    <property type="project" value="InterPro"/>
</dbReference>
<dbReference type="CDD" id="cd03019">
    <property type="entry name" value="DsbA_DsbA"/>
    <property type="match status" value="1"/>
</dbReference>
<keyword evidence="5" id="KW-0574">Periplasm</keyword>
<comment type="caution">
    <text evidence="12">The sequence shown here is derived from an EMBL/GenBank/DDBJ whole genome shotgun (WGS) entry which is preliminary data.</text>
</comment>
<evidence type="ECO:0000313" key="12">
    <source>
        <dbReference type="EMBL" id="OIR25300.1"/>
    </source>
</evidence>
<dbReference type="PANTHER" id="PTHR35891:SF2">
    <property type="entry name" value="THIOL:DISULFIDE INTERCHANGE PROTEIN DSBA"/>
    <property type="match status" value="1"/>
</dbReference>
<keyword evidence="7" id="KW-0676">Redox-active center</keyword>
<keyword evidence="6" id="KW-1015">Disulfide bond</keyword>
<dbReference type="PROSITE" id="PS51352">
    <property type="entry name" value="THIOREDOXIN_2"/>
    <property type="match status" value="1"/>
</dbReference>
<evidence type="ECO:0000259" key="11">
    <source>
        <dbReference type="PROSITE" id="PS51352"/>
    </source>
</evidence>
<keyword evidence="4 10" id="KW-0732">Signal</keyword>
<dbReference type="Gene3D" id="3.40.30.10">
    <property type="entry name" value="Glutaredoxin"/>
    <property type="match status" value="1"/>
</dbReference>
<sequence>MKTILFTLFITFSSFVFAVDDYDEGIDYIALNKPVSTVTGDKVEVRELFWYYCPHCYNLEPTLNAWVKKLPANAQFVRQPAMYSDRWSSGAVFYFVLEELNLLDKLHGPLFEAIHAKKEKFKSKASFIDWVASFGVDKAKVEKAFGSFGVRIKTNKAKLNTRKYHLKGVPAIVVNGKYWTDSTHAGTPERMLKVVDFLIKEESKKGASIKKGSKMVPLTKKGSKVDSLPKKVSKVEPLTKKGSKANPLAKEKK</sequence>
<feature type="domain" description="Thioredoxin" evidence="11">
    <location>
        <begin position="8"/>
        <end position="200"/>
    </location>
</feature>
<comment type="subcellular location">
    <subcellularLocation>
        <location evidence="1">Periplasm</location>
    </subcellularLocation>
</comment>
<dbReference type="InterPro" id="IPR023205">
    <property type="entry name" value="DsbA/DsbL"/>
</dbReference>
<feature type="chain" id="PRO_5009635909" description="Thiol:disulfide interchange protein DsbA" evidence="10">
    <location>
        <begin position="19"/>
        <end position="253"/>
    </location>
</feature>
<dbReference type="OrthoDB" id="9784896at2"/>
<feature type="signal peptide" evidence="10">
    <location>
        <begin position="1"/>
        <end position="18"/>
    </location>
</feature>
<dbReference type="Proteomes" id="UP000182798">
    <property type="component" value="Unassembled WGS sequence"/>
</dbReference>
<dbReference type="InterPro" id="IPR050824">
    <property type="entry name" value="Thiol_disulfide_DsbA"/>
</dbReference>
<gene>
    <name evidence="12" type="ORF">BGC33_13095</name>
</gene>
<dbReference type="PANTHER" id="PTHR35891">
    <property type="entry name" value="THIOL:DISULFIDE INTERCHANGE PROTEIN DSBA"/>
    <property type="match status" value="1"/>
</dbReference>
<evidence type="ECO:0000256" key="1">
    <source>
        <dbReference type="ARBA" id="ARBA00004418"/>
    </source>
</evidence>
<evidence type="ECO:0000256" key="3">
    <source>
        <dbReference type="ARBA" id="ARBA00013831"/>
    </source>
</evidence>
<organism evidence="12 13">
    <name type="scientific">Bathymodiolus thermophilus thioautotrophic gill symbiont</name>
    <dbReference type="NCBI Taxonomy" id="2360"/>
    <lineage>
        <taxon>Bacteria</taxon>
        <taxon>Pseudomonadati</taxon>
        <taxon>Pseudomonadota</taxon>
        <taxon>Gammaproteobacteria</taxon>
        <taxon>sulfur-oxidizing symbionts</taxon>
    </lineage>
</organism>
<feature type="compositionally biased region" description="Basic and acidic residues" evidence="9">
    <location>
        <begin position="223"/>
        <end position="239"/>
    </location>
</feature>
<feature type="region of interest" description="Disordered" evidence="9">
    <location>
        <begin position="206"/>
        <end position="253"/>
    </location>
</feature>
<evidence type="ECO:0000256" key="2">
    <source>
        <dbReference type="ARBA" id="ARBA00005791"/>
    </source>
</evidence>